<keyword evidence="3" id="KW-1185">Reference proteome</keyword>
<dbReference type="RefSeq" id="XP_029242455.1">
    <property type="nucleotide sequence ID" value="XM_029377687.1"/>
</dbReference>
<comment type="caution">
    <text evidence="2">The sequence shown here is derived from an EMBL/GenBank/DDBJ whole genome shotgun (WGS) entry which is preliminary data.</text>
</comment>
<keyword evidence="2" id="KW-0418">Kinase</keyword>
<reference evidence="2 3" key="1">
    <citation type="journal article" date="2018" name="BMC Genomics">
        <title>Genomic comparison of Trypanosoma conorhini and Trypanosoma rangeli to Trypanosoma cruzi strains of high and low virulence.</title>
        <authorList>
            <person name="Bradwell K.R."/>
            <person name="Koparde V.N."/>
            <person name="Matveyev A.V."/>
            <person name="Serrano M.G."/>
            <person name="Alves J.M."/>
            <person name="Parikh H."/>
            <person name="Huang B."/>
            <person name="Lee V."/>
            <person name="Espinosa-Alvarez O."/>
            <person name="Ortiz P.A."/>
            <person name="Costa-Martins A.G."/>
            <person name="Teixeira M.M."/>
            <person name="Buck G.A."/>
        </authorList>
    </citation>
    <scope>NUCLEOTIDE SEQUENCE [LARGE SCALE GENOMIC DNA]</scope>
    <source>
        <strain evidence="2 3">AM80</strain>
    </source>
</reference>
<name>A0A3R7MAE7_TRYRA</name>
<feature type="region of interest" description="Disordered" evidence="1">
    <location>
        <begin position="65"/>
        <end position="87"/>
    </location>
</feature>
<dbReference type="GeneID" id="40324549"/>
<organism evidence="2 3">
    <name type="scientific">Trypanosoma rangeli</name>
    <dbReference type="NCBI Taxonomy" id="5698"/>
    <lineage>
        <taxon>Eukaryota</taxon>
        <taxon>Discoba</taxon>
        <taxon>Euglenozoa</taxon>
        <taxon>Kinetoplastea</taxon>
        <taxon>Metakinetoplastina</taxon>
        <taxon>Trypanosomatida</taxon>
        <taxon>Trypanosomatidae</taxon>
        <taxon>Trypanosoma</taxon>
        <taxon>Herpetosoma</taxon>
    </lineage>
</organism>
<gene>
    <name evidence="2" type="ORF">TraAM80_00616</name>
</gene>
<keyword evidence="2" id="KW-0808">Transferase</keyword>
<dbReference type="OrthoDB" id="2342932at2759"/>
<dbReference type="AlphaFoldDB" id="A0A3R7MAE7"/>
<evidence type="ECO:0000256" key="1">
    <source>
        <dbReference type="SAM" id="MobiDB-lite"/>
    </source>
</evidence>
<dbReference type="Proteomes" id="UP000283634">
    <property type="component" value="Unassembled WGS sequence"/>
</dbReference>
<dbReference type="SUPFAM" id="SSF54695">
    <property type="entry name" value="POZ domain"/>
    <property type="match status" value="1"/>
</dbReference>
<dbReference type="EMBL" id="MKGL01000011">
    <property type="protein sequence ID" value="RNF11921.1"/>
    <property type="molecule type" value="Genomic_DNA"/>
</dbReference>
<dbReference type="VEuPathDB" id="TriTrypDB:TRSC58_04746"/>
<protein>
    <submittedName>
        <fullName evidence="2">S-phase kinase-associated protein 1</fullName>
    </submittedName>
</protein>
<accession>A0A3R7MAE7</accession>
<dbReference type="Gene3D" id="3.30.710.10">
    <property type="entry name" value="Potassium Channel Kv1.1, Chain A"/>
    <property type="match status" value="1"/>
</dbReference>
<evidence type="ECO:0000313" key="3">
    <source>
        <dbReference type="Proteomes" id="UP000283634"/>
    </source>
</evidence>
<proteinExistence type="predicted"/>
<dbReference type="GO" id="GO:0016301">
    <property type="term" value="F:kinase activity"/>
    <property type="evidence" value="ECO:0007669"/>
    <property type="project" value="UniProtKB-KW"/>
</dbReference>
<dbReference type="InterPro" id="IPR011333">
    <property type="entry name" value="SKP1/BTB/POZ_sf"/>
</dbReference>
<sequence length="132" mass="14121">MPGQLLVLIGSDGKQATVSRSVATQASLVLRDLLDGREPTRNLEIIAGVTKDQGNEASFGQVVTAENTATTTTTTTTTAGGSGSSSVTNIPAIELPFPYFTSDLLQRICAHMTYRYNYQPPIRDSKKGKRGE</sequence>
<evidence type="ECO:0000313" key="2">
    <source>
        <dbReference type="EMBL" id="RNF11921.1"/>
    </source>
</evidence>